<protein>
    <submittedName>
        <fullName evidence="1">Uncharacterized protein</fullName>
    </submittedName>
</protein>
<comment type="caution">
    <text evidence="1">The sequence shown here is derived from an EMBL/GenBank/DDBJ whole genome shotgun (WGS) entry which is preliminary data.</text>
</comment>
<dbReference type="EMBL" id="LCCZ01000027">
    <property type="protein sequence ID" value="KKS43621.1"/>
    <property type="molecule type" value="Genomic_DNA"/>
</dbReference>
<evidence type="ECO:0000313" key="2">
    <source>
        <dbReference type="Proteomes" id="UP000034875"/>
    </source>
</evidence>
<reference evidence="1 2" key="1">
    <citation type="journal article" date="2015" name="Nature">
        <title>rRNA introns, odd ribosomes, and small enigmatic genomes across a large radiation of phyla.</title>
        <authorList>
            <person name="Brown C.T."/>
            <person name="Hug L.A."/>
            <person name="Thomas B.C."/>
            <person name="Sharon I."/>
            <person name="Castelle C.J."/>
            <person name="Singh A."/>
            <person name="Wilkins M.J."/>
            <person name="Williams K.H."/>
            <person name="Banfield J.F."/>
        </authorList>
    </citation>
    <scope>NUCLEOTIDE SEQUENCE [LARGE SCALE GENOMIC DNA]</scope>
</reference>
<name>A0A0G1BBC1_9BACT</name>
<evidence type="ECO:0000313" key="1">
    <source>
        <dbReference type="EMBL" id="KKS43621.1"/>
    </source>
</evidence>
<organism evidence="1 2">
    <name type="scientific">candidate division CPR1 bacterium GW2011_GWA2_42_17</name>
    <dbReference type="NCBI Taxonomy" id="1618341"/>
    <lineage>
        <taxon>Bacteria</taxon>
        <taxon>candidate division CPR1</taxon>
    </lineage>
</organism>
<dbReference type="Proteomes" id="UP000034875">
    <property type="component" value="Unassembled WGS sequence"/>
</dbReference>
<dbReference type="AlphaFoldDB" id="A0A0G1BBC1"/>
<proteinExistence type="predicted"/>
<sequence length="280" mass="32367">MKKKNTNQKNGLWTASSSYGEIGATLKALQDNGVTLEHLARLRGDNDYAKRVAEFMGASIPHKLARNIMGKNFWGVEEWLHFYGVSFTNKQLREAAYFPWNDDVLNTPCPLGNKGRIRETHIAFLGIPNINGKPLTILQWHKLHNTNHPMLRLTNIDKDEKLLVESVCAFRWYLMPIRAIFSSAEKTTHERLDMLPQEYEFSRAILEVTKNILYYRKNGAYPISENESVWCCDIIDRFMHVYIIPDYYYNIRQGIAIGQSWKTPGRTRTDSIVVSRKPGV</sequence>
<accession>A0A0G1BBC1</accession>
<gene>
    <name evidence="1" type="ORF">UV05_C0027G0002</name>
</gene>